<dbReference type="RefSeq" id="WP_303539757.1">
    <property type="nucleotide sequence ID" value="NZ_JAUOTP010000001.1"/>
</dbReference>
<comment type="caution">
    <text evidence="1">The sequence shown here is derived from an EMBL/GenBank/DDBJ whole genome shotgun (WGS) entry which is preliminary data.</text>
</comment>
<keyword evidence="2" id="KW-1185">Reference proteome</keyword>
<organism evidence="1 2">
    <name type="scientific">Sphingomonas natans</name>
    <dbReference type="NCBI Taxonomy" id="3063330"/>
    <lineage>
        <taxon>Bacteria</taxon>
        <taxon>Pseudomonadati</taxon>
        <taxon>Pseudomonadota</taxon>
        <taxon>Alphaproteobacteria</taxon>
        <taxon>Sphingomonadales</taxon>
        <taxon>Sphingomonadaceae</taxon>
        <taxon>Sphingomonas</taxon>
    </lineage>
</organism>
<reference evidence="1" key="1">
    <citation type="submission" date="2023-07" db="EMBL/GenBank/DDBJ databases">
        <authorList>
            <person name="Kim M."/>
        </authorList>
    </citation>
    <scope>NUCLEOTIDE SEQUENCE</scope>
    <source>
        <strain evidence="1">BIUV-7</strain>
    </source>
</reference>
<protein>
    <submittedName>
        <fullName evidence="1">Uncharacterized protein</fullName>
    </submittedName>
</protein>
<evidence type="ECO:0000313" key="2">
    <source>
        <dbReference type="Proteomes" id="UP001169764"/>
    </source>
</evidence>
<proteinExistence type="predicted"/>
<accession>A0ABT8Y500</accession>
<dbReference type="Proteomes" id="UP001169764">
    <property type="component" value="Unassembled WGS sequence"/>
</dbReference>
<name>A0ABT8Y500_9SPHN</name>
<gene>
    <name evidence="1" type="ORF">Q4F19_03275</name>
</gene>
<dbReference type="EMBL" id="JAUOTP010000001">
    <property type="protein sequence ID" value="MDO6413394.1"/>
    <property type="molecule type" value="Genomic_DNA"/>
</dbReference>
<sequence length="235" mass="26144">MAHLLAMFDQVRIVNLVDRPDRRREVTAQIARVGGFDGGRVAFHTARRPENPGDFPSLGARGCFESQLAVLRNARDSGARKLLLLEDDLDFVGVERGPAIFNELAKRDWSFFYGAHREEAQGRTGLVRLSPDEVVITASFLAFDGKVIAPLVDWLEAVQQRPAGSPEYGPMHVDGAYSVYRALNPDLETYAAFPPLGRQRSSRSDITQTGMILDRYAATRPIANLLRRGIEHLRG</sequence>
<evidence type="ECO:0000313" key="1">
    <source>
        <dbReference type="EMBL" id="MDO6413394.1"/>
    </source>
</evidence>